<keyword evidence="3" id="KW-1185">Reference proteome</keyword>
<dbReference type="GO" id="GO:0016740">
    <property type="term" value="F:transferase activity"/>
    <property type="evidence" value="ECO:0007669"/>
    <property type="project" value="UniProtKB-KW"/>
</dbReference>
<dbReference type="Proteomes" id="UP000619761">
    <property type="component" value="Unassembled WGS sequence"/>
</dbReference>
<comment type="caution">
    <text evidence="2">The sequence shown here is derived from an EMBL/GenBank/DDBJ whole genome shotgun (WGS) entry which is preliminary data.</text>
</comment>
<accession>A0ABQ3B8C6</accession>
<protein>
    <submittedName>
        <fullName evidence="2">Polysaccharide pyruvyl transferase CsaB</fullName>
    </submittedName>
</protein>
<dbReference type="PANTHER" id="PTHR36836">
    <property type="entry name" value="COLANIC ACID BIOSYNTHESIS PROTEIN WCAK"/>
    <property type="match status" value="1"/>
</dbReference>
<dbReference type="Pfam" id="PF04230">
    <property type="entry name" value="PS_pyruv_trans"/>
    <property type="match status" value="1"/>
</dbReference>
<sequence length="393" mass="43650">MSRIAIFGYYGQDNAGDEAILSALASGIKRTNPEAVISACSAKPEETKKSHGIDAFNYFSLAPKAIIKGLLRRSRLAYLKSIFTFFKADLIIIGGGGLYFDTKETNKWIFGYINLIHLAKKFGKKVALVGISVGPLHHQGSKDAIAAAFVRADLITVRDNLSKELLTSLHIPEQKINVIPDLVFTFNSAPEERVLSILKDEGINKTSKKIVSLVPCCYNMEKEGWLEQYVNLCEKILEIPSTEIWMVPLQRHETFDDYFAANTIYNGLNPAAQKKCTILQKNYAANEIQGILSSADFVFAERLHGSIMALNTNTPFLGIAYMQKVSGVLELANLPERIISIEHFLSGGFFDSTYEAINSELSENTTSHSLNDGIRAKAQRNFDLLKQLITTKN</sequence>
<keyword evidence="2" id="KW-0808">Transferase</keyword>
<reference evidence="3" key="1">
    <citation type="journal article" date="2019" name="Int. J. Syst. Evol. Microbiol.">
        <title>The Global Catalogue of Microorganisms (GCM) 10K type strain sequencing project: providing services to taxonomists for standard genome sequencing and annotation.</title>
        <authorList>
            <consortium name="The Broad Institute Genomics Platform"/>
            <consortium name="The Broad Institute Genome Sequencing Center for Infectious Disease"/>
            <person name="Wu L."/>
            <person name="Ma J."/>
        </authorList>
    </citation>
    <scope>NUCLEOTIDE SEQUENCE [LARGE SCALE GENOMIC DNA]</scope>
    <source>
        <strain evidence="3">KCTC 32239</strain>
    </source>
</reference>
<name>A0ABQ3B8C6_9GAMM</name>
<organism evidence="2 3">
    <name type="scientific">Cellvibrio zantedeschiae</name>
    <dbReference type="NCBI Taxonomy" id="1237077"/>
    <lineage>
        <taxon>Bacteria</taxon>
        <taxon>Pseudomonadati</taxon>
        <taxon>Pseudomonadota</taxon>
        <taxon>Gammaproteobacteria</taxon>
        <taxon>Cellvibrionales</taxon>
        <taxon>Cellvibrionaceae</taxon>
        <taxon>Cellvibrio</taxon>
    </lineage>
</organism>
<gene>
    <name evidence="2" type="ORF">GCM10011613_28710</name>
</gene>
<evidence type="ECO:0000259" key="1">
    <source>
        <dbReference type="Pfam" id="PF04230"/>
    </source>
</evidence>
<feature type="domain" description="Polysaccharide pyruvyl transferase" evidence="1">
    <location>
        <begin position="14"/>
        <end position="321"/>
    </location>
</feature>
<evidence type="ECO:0000313" key="3">
    <source>
        <dbReference type="Proteomes" id="UP000619761"/>
    </source>
</evidence>
<dbReference type="EMBL" id="BMYZ01000003">
    <property type="protein sequence ID" value="GGY82219.1"/>
    <property type="molecule type" value="Genomic_DNA"/>
</dbReference>
<proteinExistence type="predicted"/>
<dbReference type="InterPro" id="IPR007345">
    <property type="entry name" value="Polysacch_pyruvyl_Trfase"/>
</dbReference>
<evidence type="ECO:0000313" key="2">
    <source>
        <dbReference type="EMBL" id="GGY82219.1"/>
    </source>
</evidence>
<dbReference type="RefSeq" id="WP_189419846.1">
    <property type="nucleotide sequence ID" value="NZ_BMYZ01000003.1"/>
</dbReference>
<dbReference type="PANTHER" id="PTHR36836:SF1">
    <property type="entry name" value="COLANIC ACID BIOSYNTHESIS PROTEIN WCAK"/>
    <property type="match status" value="1"/>
</dbReference>